<dbReference type="InterPro" id="IPR018313">
    <property type="entry name" value="SBP_3_CS"/>
</dbReference>
<dbReference type="GO" id="GO:0006865">
    <property type="term" value="P:amino acid transport"/>
    <property type="evidence" value="ECO:0007669"/>
    <property type="project" value="TreeGrafter"/>
</dbReference>
<dbReference type="SUPFAM" id="SSF53850">
    <property type="entry name" value="Periplasmic binding protein-like II"/>
    <property type="match status" value="1"/>
</dbReference>
<evidence type="ECO:0000313" key="8">
    <source>
        <dbReference type="Proteomes" id="UP000297948"/>
    </source>
</evidence>
<evidence type="ECO:0000256" key="2">
    <source>
        <dbReference type="ARBA" id="ARBA00022448"/>
    </source>
</evidence>
<dbReference type="Gene3D" id="3.40.190.10">
    <property type="entry name" value="Periplasmic binding protein-like II"/>
    <property type="match status" value="2"/>
</dbReference>
<dbReference type="CDD" id="cd13690">
    <property type="entry name" value="PBP2_GluB"/>
    <property type="match status" value="1"/>
</dbReference>
<reference evidence="7 8" key="1">
    <citation type="submission" date="2019-03" db="EMBL/GenBank/DDBJ databases">
        <authorList>
            <person name="Gonzalez-Pimentel J.L."/>
        </authorList>
    </citation>
    <scope>NUCLEOTIDE SEQUENCE [LARGE SCALE GENOMIC DNA]</scope>
    <source>
        <strain evidence="7 8">JCM 31289</strain>
    </source>
</reference>
<keyword evidence="3" id="KW-0732">Signal</keyword>
<dbReference type="Proteomes" id="UP000297948">
    <property type="component" value="Unassembled WGS sequence"/>
</dbReference>
<dbReference type="SMART" id="SM00062">
    <property type="entry name" value="PBPb"/>
    <property type="match status" value="1"/>
</dbReference>
<evidence type="ECO:0000256" key="5">
    <source>
        <dbReference type="SAM" id="MobiDB-lite"/>
    </source>
</evidence>
<gene>
    <name evidence="7" type="ORF">E4099_20375</name>
</gene>
<feature type="region of interest" description="Disordered" evidence="5">
    <location>
        <begin position="55"/>
        <end position="113"/>
    </location>
</feature>
<evidence type="ECO:0000256" key="4">
    <source>
        <dbReference type="RuleBase" id="RU003744"/>
    </source>
</evidence>
<dbReference type="GO" id="GO:0005576">
    <property type="term" value="C:extracellular region"/>
    <property type="evidence" value="ECO:0007669"/>
    <property type="project" value="TreeGrafter"/>
</dbReference>
<comment type="caution">
    <text evidence="7">The sequence shown here is derived from an EMBL/GenBank/DDBJ whole genome shotgun (WGS) entry which is preliminary data.</text>
</comment>
<organism evidence="7 8">
    <name type="scientific">Streptomyces palmae</name>
    <dbReference type="NCBI Taxonomy" id="1701085"/>
    <lineage>
        <taxon>Bacteria</taxon>
        <taxon>Bacillati</taxon>
        <taxon>Actinomycetota</taxon>
        <taxon>Actinomycetes</taxon>
        <taxon>Kitasatosporales</taxon>
        <taxon>Streptomycetaceae</taxon>
        <taxon>Streptomyces</taxon>
    </lineage>
</organism>
<dbReference type="PROSITE" id="PS01039">
    <property type="entry name" value="SBP_BACTERIAL_3"/>
    <property type="match status" value="1"/>
</dbReference>
<feature type="compositionally biased region" description="Basic and acidic residues" evidence="5">
    <location>
        <begin position="1"/>
        <end position="15"/>
    </location>
</feature>
<evidence type="ECO:0000256" key="1">
    <source>
        <dbReference type="ARBA" id="ARBA00010333"/>
    </source>
</evidence>
<dbReference type="Pfam" id="PF00497">
    <property type="entry name" value="SBP_bac_3"/>
    <property type="match status" value="1"/>
</dbReference>
<dbReference type="PANTHER" id="PTHR30085:SF6">
    <property type="entry name" value="ABC TRANSPORTER GLUTAMINE-BINDING PROTEIN GLNH"/>
    <property type="match status" value="1"/>
</dbReference>
<dbReference type="InterPro" id="IPR001638">
    <property type="entry name" value="Solute-binding_3/MltF_N"/>
</dbReference>
<name>A0A4Z0H1N7_9ACTN</name>
<protein>
    <submittedName>
        <fullName evidence="7">Glutamate ABC transporter substrate-binding protein</fullName>
    </submittedName>
</protein>
<dbReference type="EMBL" id="SRID01000206">
    <property type="protein sequence ID" value="TGB02967.1"/>
    <property type="molecule type" value="Genomic_DNA"/>
</dbReference>
<proteinExistence type="inferred from homology"/>
<comment type="similarity">
    <text evidence="1 4">Belongs to the bacterial solute-binding protein 3 family.</text>
</comment>
<dbReference type="PANTHER" id="PTHR30085">
    <property type="entry name" value="AMINO ACID ABC TRANSPORTER PERMEASE"/>
    <property type="match status" value="1"/>
</dbReference>
<accession>A0A4Z0H1N7</accession>
<evidence type="ECO:0000256" key="3">
    <source>
        <dbReference type="ARBA" id="ARBA00022729"/>
    </source>
</evidence>
<dbReference type="OrthoDB" id="9807888at2"/>
<evidence type="ECO:0000313" key="7">
    <source>
        <dbReference type="EMBL" id="TGB02967.1"/>
    </source>
</evidence>
<dbReference type="GO" id="GO:0030288">
    <property type="term" value="C:outer membrane-bounded periplasmic space"/>
    <property type="evidence" value="ECO:0007669"/>
    <property type="project" value="TreeGrafter"/>
</dbReference>
<keyword evidence="8" id="KW-1185">Reference proteome</keyword>
<feature type="domain" description="Solute-binding protein family 3/N-terminal" evidence="6">
    <location>
        <begin position="123"/>
        <end position="350"/>
    </location>
</feature>
<keyword evidence="2" id="KW-0813">Transport</keyword>
<sequence length="365" mass="39317">MRGWRRTPERTDPRGRPATGRPARSRRGRIRAVAAVGAVGALTAGAAVLPGAVPHRADRTHPVGHGAPLAQGGRARSDDSQDSGAYSDFEDETGPQDCDSPEASLRPSGASGPAVKRIRAKGFLVAGVDQNSYRWGYRDPATGRLGGFDIELVRAIAANILGDPDKVVYRAIPTSQRVPALRQRTVDVVVRTTTINCARARQVAFSTAYFQAGQQVLAARNSPITGYDETLRGRRVCTAKGSTAQAELAKKSYGARLLPPVPNQLDCLVRLQLGEADAVITDNALAAGQAAQDPSVELKGSPFTDELYGVAMNKDDTDLVRRVNKVLDDYRAGGKHSRWQRAYDEWLAKDLGKGKTKPPKPKYKD</sequence>
<dbReference type="InterPro" id="IPR051455">
    <property type="entry name" value="Bact_solute-bind_prot3"/>
</dbReference>
<dbReference type="AlphaFoldDB" id="A0A4Z0H1N7"/>
<feature type="region of interest" description="Disordered" evidence="5">
    <location>
        <begin position="1"/>
        <end position="29"/>
    </location>
</feature>
<dbReference type="RefSeq" id="WP_135340530.1">
    <property type="nucleotide sequence ID" value="NZ_JBHLTX010000042.1"/>
</dbReference>
<evidence type="ECO:0000259" key="6">
    <source>
        <dbReference type="SMART" id="SM00062"/>
    </source>
</evidence>